<feature type="chain" id="PRO_5009446178" evidence="1">
    <location>
        <begin position="24"/>
        <end position="50"/>
    </location>
</feature>
<feature type="signal peptide" evidence="1">
    <location>
        <begin position="1"/>
        <end position="23"/>
    </location>
</feature>
<dbReference type="AlphaFoldDB" id="A0A1E1KKB7"/>
<name>A0A1E1KKB7_9HELO</name>
<proteinExistence type="predicted"/>
<gene>
    <name evidence="2" type="ORF">RAG0_07196</name>
</gene>
<dbReference type="Proteomes" id="UP000178912">
    <property type="component" value="Unassembled WGS sequence"/>
</dbReference>
<evidence type="ECO:0000313" key="3">
    <source>
        <dbReference type="Proteomes" id="UP000178912"/>
    </source>
</evidence>
<reference evidence="3" key="1">
    <citation type="submission" date="2016-03" db="EMBL/GenBank/DDBJ databases">
        <authorList>
            <person name="Guldener U."/>
        </authorList>
    </citation>
    <scope>NUCLEOTIDE SEQUENCE [LARGE SCALE GENOMIC DNA]</scope>
    <source>
        <strain evidence="3">04CH-RAC-A.6.1</strain>
    </source>
</reference>
<protein>
    <submittedName>
        <fullName evidence="2">Uncharacterized protein</fullName>
    </submittedName>
</protein>
<keyword evidence="1" id="KW-0732">Signal</keyword>
<evidence type="ECO:0000313" key="2">
    <source>
        <dbReference type="EMBL" id="CZS98477.1"/>
    </source>
</evidence>
<organism evidence="2 3">
    <name type="scientific">Rhynchosporium agropyri</name>
    <dbReference type="NCBI Taxonomy" id="914238"/>
    <lineage>
        <taxon>Eukaryota</taxon>
        <taxon>Fungi</taxon>
        <taxon>Dikarya</taxon>
        <taxon>Ascomycota</taxon>
        <taxon>Pezizomycotina</taxon>
        <taxon>Leotiomycetes</taxon>
        <taxon>Helotiales</taxon>
        <taxon>Ploettnerulaceae</taxon>
        <taxon>Rhynchosporium</taxon>
    </lineage>
</organism>
<accession>A0A1E1KKB7</accession>
<keyword evidence="3" id="KW-1185">Reference proteome</keyword>
<evidence type="ECO:0000256" key="1">
    <source>
        <dbReference type="SAM" id="SignalP"/>
    </source>
</evidence>
<dbReference type="EMBL" id="FJUX01000037">
    <property type="protein sequence ID" value="CZS98477.1"/>
    <property type="molecule type" value="Genomic_DNA"/>
</dbReference>
<sequence>MQKRAPFAVALAMLSVALLGLKSKPTMMHRSYVEALSLQVAQYLELFSAE</sequence>